<protein>
    <submittedName>
        <fullName evidence="2">Phosphoenolpyruvate-dependent sugar phosphotransferase system, EIIA 2</fullName>
    </submittedName>
</protein>
<dbReference type="InterPro" id="IPR002178">
    <property type="entry name" value="PTS_EIIA_type-2_dom"/>
</dbReference>
<dbReference type="Pfam" id="PF00359">
    <property type="entry name" value="PTS_EIIA_2"/>
    <property type="match status" value="1"/>
</dbReference>
<dbReference type="SUPFAM" id="SSF55804">
    <property type="entry name" value="Phoshotransferase/anion transport protein"/>
    <property type="match status" value="1"/>
</dbReference>
<dbReference type="AlphaFoldDB" id="A0AB72ZCR4"/>
<dbReference type="EMBL" id="AGCN01000013">
    <property type="protein sequence ID" value="EHN62587.1"/>
    <property type="molecule type" value="Genomic_DNA"/>
</dbReference>
<keyword evidence="3" id="KW-1185">Reference proteome</keyword>
<dbReference type="PROSITE" id="PS51094">
    <property type="entry name" value="PTS_EIIA_TYPE_2"/>
    <property type="match status" value="1"/>
</dbReference>
<evidence type="ECO:0000313" key="2">
    <source>
        <dbReference type="EMBL" id="EHN62587.1"/>
    </source>
</evidence>
<evidence type="ECO:0000313" key="3">
    <source>
        <dbReference type="Proteomes" id="UP000003597"/>
    </source>
</evidence>
<dbReference type="Gene3D" id="3.40.930.10">
    <property type="entry name" value="Mannitol-specific EII, Chain A"/>
    <property type="match status" value="1"/>
</dbReference>
<proteinExistence type="predicted"/>
<dbReference type="InterPro" id="IPR051541">
    <property type="entry name" value="PTS_SugarTrans_NitroReg"/>
</dbReference>
<name>A0AB72ZCR4_LISIO</name>
<dbReference type="Proteomes" id="UP000003597">
    <property type="component" value="Unassembled WGS sequence"/>
</dbReference>
<evidence type="ECO:0000259" key="1">
    <source>
        <dbReference type="PROSITE" id="PS51094"/>
    </source>
</evidence>
<reference evidence="2 3" key="1">
    <citation type="submission" date="2011-08" db="EMBL/GenBank/DDBJ databases">
        <authorList>
            <person name="Weinstock G."/>
            <person name="Sodergren E."/>
            <person name="Clifton S."/>
            <person name="Fulton L."/>
            <person name="Fulton B."/>
            <person name="Courtney L."/>
            <person name="Fronick C."/>
            <person name="Harrison M."/>
            <person name="Strong C."/>
            <person name="Farmer C."/>
            <person name="Delahaunty K."/>
            <person name="Markovic C."/>
            <person name="Hall O."/>
            <person name="Minx P."/>
            <person name="Tomlinson C."/>
            <person name="Mitreva M."/>
            <person name="Hou S."/>
            <person name="Chen J."/>
            <person name="Wollam A."/>
            <person name="Pepin K.H."/>
            <person name="Johnson M."/>
            <person name="Bhonagiri V."/>
            <person name="Zhang X."/>
            <person name="Suruliraj S."/>
            <person name="Warren W."/>
            <person name="Chinwalla A."/>
            <person name="Mardis E.R."/>
            <person name="Wilson R.K."/>
        </authorList>
    </citation>
    <scope>NUCLEOTIDE SEQUENCE [LARGE SCALE GENOMIC DNA]</scope>
    <source>
        <strain evidence="2 3">ATCC 33091</strain>
    </source>
</reference>
<dbReference type="PANTHER" id="PTHR47738">
    <property type="entry name" value="PTS SYSTEM FRUCTOSE-LIKE EIIA COMPONENT-RELATED"/>
    <property type="match status" value="1"/>
</dbReference>
<dbReference type="InterPro" id="IPR016152">
    <property type="entry name" value="PTrfase/Anion_transptr"/>
</dbReference>
<feature type="domain" description="PTS EIIA type-2" evidence="1">
    <location>
        <begin position="12"/>
        <end position="159"/>
    </location>
</feature>
<gene>
    <name evidence="2" type="ORF">HMPREF0557_00557</name>
</gene>
<dbReference type="CDD" id="cd00211">
    <property type="entry name" value="PTS_IIA_fru"/>
    <property type="match status" value="1"/>
</dbReference>
<comment type="caution">
    <text evidence="2">The sequence shown here is derived from an EMBL/GenBank/DDBJ whole genome shotgun (WGS) entry which is preliminary data.</text>
</comment>
<accession>A0AB72ZCR4</accession>
<sequence length="162" mass="18643">MKGGERHVDYHDLFQKELTLINSSYESQAELFECTSNILEKEQYVEATFREAVTNREVIFPTGLEMNGIKIAIPHTDTIYVKRPFVLVNKLSTPIPFIQMGSSEKWIDVEVIFMLGIKNPKDQVPLLSSIMEKFMEADFVEQIKEINDSSALCDFLKKQFGE</sequence>
<organism evidence="2 3">
    <name type="scientific">Listeria innocua ATCC 33091</name>
    <dbReference type="NCBI Taxonomy" id="1002366"/>
    <lineage>
        <taxon>Bacteria</taxon>
        <taxon>Bacillati</taxon>
        <taxon>Bacillota</taxon>
        <taxon>Bacilli</taxon>
        <taxon>Bacillales</taxon>
        <taxon>Listeriaceae</taxon>
        <taxon>Listeria</taxon>
    </lineage>
</organism>
<dbReference type="PANTHER" id="PTHR47738:SF3">
    <property type="entry name" value="PHOSPHOTRANSFERASE SYSTEM MANNITOL_FRUCTOSE-SPECIFIC IIA DOMAIN CONTAINING PROTEIN"/>
    <property type="match status" value="1"/>
</dbReference>